<evidence type="ECO:0000313" key="2">
    <source>
        <dbReference type="Proteomes" id="UP000691718"/>
    </source>
</evidence>
<accession>A0A8S3WY66</accession>
<name>A0A8S3WY66_PARAO</name>
<sequence>MNNETKEVLTALTKKLKLLQERCIYVHNAIKNLPDVGPVPNNIEASNYVEASRTEIQNSYTAITTDGNLLTSQYLSEMKQFTEEVEKFIAFTEVSINDMNTEMERFNNIIKTSQEARSRSRAEKKLIMKTRVRFQIFKKALHGLLYSLYPDAANKAMDVLGQLMREKFNATSSGYIKVTDENYPTIQFLRRNELVSQNPYNITEFKLV</sequence>
<dbReference type="EMBL" id="CAJQZP010000774">
    <property type="protein sequence ID" value="CAG4984298.1"/>
    <property type="molecule type" value="Genomic_DNA"/>
</dbReference>
<proteinExistence type="predicted"/>
<keyword evidence="2" id="KW-1185">Reference proteome</keyword>
<dbReference type="AlphaFoldDB" id="A0A8S3WY66"/>
<comment type="caution">
    <text evidence="1">The sequence shown here is derived from an EMBL/GenBank/DDBJ whole genome shotgun (WGS) entry which is preliminary data.</text>
</comment>
<dbReference type="OrthoDB" id="10062876at2759"/>
<organism evidence="1 2">
    <name type="scientific">Parnassius apollo</name>
    <name type="common">Apollo butterfly</name>
    <name type="synonym">Papilio apollo</name>
    <dbReference type="NCBI Taxonomy" id="110799"/>
    <lineage>
        <taxon>Eukaryota</taxon>
        <taxon>Metazoa</taxon>
        <taxon>Ecdysozoa</taxon>
        <taxon>Arthropoda</taxon>
        <taxon>Hexapoda</taxon>
        <taxon>Insecta</taxon>
        <taxon>Pterygota</taxon>
        <taxon>Neoptera</taxon>
        <taxon>Endopterygota</taxon>
        <taxon>Lepidoptera</taxon>
        <taxon>Glossata</taxon>
        <taxon>Ditrysia</taxon>
        <taxon>Papilionoidea</taxon>
        <taxon>Papilionidae</taxon>
        <taxon>Parnassiinae</taxon>
        <taxon>Parnassini</taxon>
        <taxon>Parnassius</taxon>
        <taxon>Parnassius</taxon>
    </lineage>
</organism>
<gene>
    <name evidence="1" type="ORF">PAPOLLO_LOCUS10826</name>
</gene>
<reference evidence="1" key="1">
    <citation type="submission" date="2021-04" db="EMBL/GenBank/DDBJ databases">
        <authorList>
            <person name="Tunstrom K."/>
        </authorList>
    </citation>
    <scope>NUCLEOTIDE SEQUENCE</scope>
</reference>
<protein>
    <submittedName>
        <fullName evidence="1">(apollo) hypothetical protein</fullName>
    </submittedName>
</protein>
<evidence type="ECO:0000313" key="1">
    <source>
        <dbReference type="EMBL" id="CAG4984298.1"/>
    </source>
</evidence>
<dbReference type="Proteomes" id="UP000691718">
    <property type="component" value="Unassembled WGS sequence"/>
</dbReference>